<protein>
    <submittedName>
        <fullName evidence="1">Uncharacterized protein</fullName>
    </submittedName>
</protein>
<dbReference type="Pfam" id="PF18907">
    <property type="entry name" value="DUF5662"/>
    <property type="match status" value="1"/>
</dbReference>
<dbReference type="InterPro" id="IPR043721">
    <property type="entry name" value="DUF5662"/>
</dbReference>
<organism evidence="1">
    <name type="scientific">Siphoviridae sp. cteLh2</name>
    <dbReference type="NCBI Taxonomy" id="2825590"/>
    <lineage>
        <taxon>Viruses</taxon>
        <taxon>Duplodnaviria</taxon>
        <taxon>Heunggongvirae</taxon>
        <taxon>Uroviricota</taxon>
        <taxon>Caudoviricetes</taxon>
    </lineage>
</organism>
<accession>A0A8S5U5T9</accession>
<sequence length="202" mass="24752">MNKYIKYLLYVLEHKKNVFIECWEEGLYLHAFTHDLSKFLPSEFIPYARNFYGKYIPRRILDNIVGIDNKSKIRTKEQVKEEFNKAWQLHYKRNKHHPEHWVGRDIPRKYIKQMVCDLKGMSRKFGDTAQEYYLKNYDKWAMTWRTRMDLEWELDLNDSEACNYGHTLKEFVNMYDEDTYNNYFGYIKGIYGIDSYKLLKEE</sequence>
<name>A0A8S5U5T9_9CAUD</name>
<evidence type="ECO:0000313" key="1">
    <source>
        <dbReference type="EMBL" id="DAF89819.1"/>
    </source>
</evidence>
<reference evidence="1" key="1">
    <citation type="journal article" date="2021" name="Proc. Natl. Acad. Sci. U.S.A.">
        <title>A Catalog of Tens of Thousands of Viruses from Human Metagenomes Reveals Hidden Associations with Chronic Diseases.</title>
        <authorList>
            <person name="Tisza M.J."/>
            <person name="Buck C.B."/>
        </authorList>
    </citation>
    <scope>NUCLEOTIDE SEQUENCE</scope>
    <source>
        <strain evidence="1">CteLh2</strain>
    </source>
</reference>
<proteinExistence type="predicted"/>
<dbReference type="EMBL" id="BK016017">
    <property type="protein sequence ID" value="DAF89819.1"/>
    <property type="molecule type" value="Genomic_DNA"/>
</dbReference>